<feature type="region of interest" description="Disordered" evidence="1">
    <location>
        <begin position="177"/>
        <end position="204"/>
    </location>
</feature>
<feature type="compositionally biased region" description="Acidic residues" evidence="1">
    <location>
        <begin position="177"/>
        <end position="187"/>
    </location>
</feature>
<comment type="caution">
    <text evidence="2">The sequence shown here is derived from an EMBL/GenBank/DDBJ whole genome shotgun (WGS) entry which is preliminary data.</text>
</comment>
<evidence type="ECO:0000256" key="1">
    <source>
        <dbReference type="SAM" id="MobiDB-lite"/>
    </source>
</evidence>
<feature type="region of interest" description="Disordered" evidence="1">
    <location>
        <begin position="142"/>
        <end position="164"/>
    </location>
</feature>
<proteinExistence type="predicted"/>
<feature type="compositionally biased region" description="Basic and acidic residues" evidence="1">
    <location>
        <begin position="99"/>
        <end position="108"/>
    </location>
</feature>
<feature type="region of interest" description="Disordered" evidence="1">
    <location>
        <begin position="99"/>
        <end position="119"/>
    </location>
</feature>
<feature type="region of interest" description="Disordered" evidence="1">
    <location>
        <begin position="268"/>
        <end position="296"/>
    </location>
</feature>
<feature type="compositionally biased region" description="Polar residues" evidence="1">
    <location>
        <begin position="50"/>
        <end position="66"/>
    </location>
</feature>
<keyword evidence="3" id="KW-1185">Reference proteome</keyword>
<evidence type="ECO:0000313" key="3">
    <source>
        <dbReference type="Proteomes" id="UP000620104"/>
    </source>
</evidence>
<sequence length="296" mass="31619">MSLVSITPRLAESMVDFVGPIATVYTPTTTTTTTSRDFDHPFEPIASISPGLSSTREPSTHASSHSLVLQTPRTSFFSPCVHTTASEGEASVIDESIGRNRKPEREKATTTFGGVEPPRGPGVALRLACGPFSAMESVIVTSTPSSPPCVDPISRSQGERPRFVQRKPSRPVIVIVTDDDDDDDEESLGSPGTAATRERTAGGSCGTLSPLCSPFRGLRVSIERGQALGKADSGSKGLRRVHGCADLKSLWVERVSCALRLSDQAMCEKSPTSGAEPSSTRREATWLIPLRDVQEH</sequence>
<organism evidence="2 3">
    <name type="scientific">Naganishia liquefaciens</name>
    <dbReference type="NCBI Taxonomy" id="104408"/>
    <lineage>
        <taxon>Eukaryota</taxon>
        <taxon>Fungi</taxon>
        <taxon>Dikarya</taxon>
        <taxon>Basidiomycota</taxon>
        <taxon>Agaricomycotina</taxon>
        <taxon>Tremellomycetes</taxon>
        <taxon>Filobasidiales</taxon>
        <taxon>Filobasidiaceae</taxon>
        <taxon>Naganishia</taxon>
    </lineage>
</organism>
<dbReference type="EMBL" id="BLZA01000019">
    <property type="protein sequence ID" value="GHJ86735.1"/>
    <property type="molecule type" value="Genomic_DNA"/>
</dbReference>
<evidence type="ECO:0000313" key="2">
    <source>
        <dbReference type="EMBL" id="GHJ86735.1"/>
    </source>
</evidence>
<accession>A0A8H3TT36</accession>
<gene>
    <name evidence="2" type="ORF">NliqN6_3137</name>
</gene>
<dbReference type="AlphaFoldDB" id="A0A8H3TT36"/>
<dbReference type="Proteomes" id="UP000620104">
    <property type="component" value="Unassembled WGS sequence"/>
</dbReference>
<protein>
    <submittedName>
        <fullName evidence="2">Uncharacterized protein</fullName>
    </submittedName>
</protein>
<name>A0A8H3TT36_9TREE</name>
<feature type="region of interest" description="Disordered" evidence="1">
    <location>
        <begin position="27"/>
        <end position="66"/>
    </location>
</feature>
<reference evidence="2" key="1">
    <citation type="submission" date="2020-07" db="EMBL/GenBank/DDBJ databases">
        <title>Draft Genome Sequence of a Deep-Sea Yeast, Naganishia (Cryptococcus) liquefaciens strain N6.</title>
        <authorList>
            <person name="Han Y.W."/>
            <person name="Kajitani R."/>
            <person name="Morimoto H."/>
            <person name="Parhat M."/>
            <person name="Tsubouchi H."/>
            <person name="Bakenova O."/>
            <person name="Ogata M."/>
            <person name="Argunhan B."/>
            <person name="Aoki R."/>
            <person name="Kajiwara S."/>
            <person name="Itoh T."/>
            <person name="Iwasaki H."/>
        </authorList>
    </citation>
    <scope>NUCLEOTIDE SEQUENCE</scope>
    <source>
        <strain evidence="2">N6</strain>
    </source>
</reference>